<comment type="caution">
    <text evidence="9">The sequence shown here is derived from an EMBL/GenBank/DDBJ whole genome shotgun (WGS) entry which is preliminary data.</text>
</comment>
<dbReference type="SUPFAM" id="SSF51735">
    <property type="entry name" value="NAD(P)-binding Rossmann-fold domains"/>
    <property type="match status" value="1"/>
</dbReference>
<dbReference type="InterPro" id="IPR036291">
    <property type="entry name" value="NAD(P)-bd_dom_sf"/>
</dbReference>
<dbReference type="Pfam" id="PF16363">
    <property type="entry name" value="GDP_Man_Dehyd"/>
    <property type="match status" value="1"/>
</dbReference>
<evidence type="ECO:0000259" key="8">
    <source>
        <dbReference type="Pfam" id="PF16363"/>
    </source>
</evidence>
<evidence type="ECO:0000256" key="2">
    <source>
        <dbReference type="ARBA" id="ARBA00001911"/>
    </source>
</evidence>
<comment type="similarity">
    <text evidence="3 7">Belongs to the NAD(P)-dependent epimerase/dehydratase family. dTDP-glucose dehydratase subfamily.</text>
</comment>
<evidence type="ECO:0000313" key="10">
    <source>
        <dbReference type="Proteomes" id="UP000734218"/>
    </source>
</evidence>
<evidence type="ECO:0000256" key="7">
    <source>
        <dbReference type="RuleBase" id="RU004473"/>
    </source>
</evidence>
<gene>
    <name evidence="9" type="ORF">GGR88_001176</name>
</gene>
<keyword evidence="5" id="KW-0520">NAD</keyword>
<keyword evidence="6 7" id="KW-0456">Lyase</keyword>
<dbReference type="NCBIfam" id="TIGR01181">
    <property type="entry name" value="dTDP_gluc_dehyt"/>
    <property type="match status" value="1"/>
</dbReference>
<keyword evidence="10" id="KW-1185">Reference proteome</keyword>
<accession>A0ABX0XK21</accession>
<evidence type="ECO:0000256" key="3">
    <source>
        <dbReference type="ARBA" id="ARBA00008178"/>
    </source>
</evidence>
<feature type="domain" description="NAD(P)-binding" evidence="8">
    <location>
        <begin position="7"/>
        <end position="326"/>
    </location>
</feature>
<evidence type="ECO:0000256" key="5">
    <source>
        <dbReference type="ARBA" id="ARBA00023027"/>
    </source>
</evidence>
<dbReference type="RefSeq" id="WP_167953659.1">
    <property type="nucleotide sequence ID" value="NZ_JAATJE010000001.1"/>
</dbReference>
<sequence length="355" mass="39864">MTSRRILVTGGAGFIGSALVRHLIRDTEHEVLNVDALTYAGNLASLDEVSESNRYRFVRADICDRDAMVKLIAEFRPDVITHLAAESHVDRSIDGPGAFIQTNLVGTFSMLAAALEHWRGLSPEDQASFRFHHISTDEVFGALGDEGFFTEETPYDPRSPYSASKAGSDHLVSAWHHTYGLPTVITNCSNNYGPYHFPEKLVPLMILKCLHGEALPVYGKGANVRDWLYVDDHARALAIVFEKGEIGESYMVGGNNERTNLEVVHTICDTLDRLRPREDGKSYREQISYVADRPGHDFRYAIDATKLRDELGWRAQETFETGIEKTIRWYLDNERWWGPILSGAYAGERLGLKSA</sequence>
<dbReference type="PANTHER" id="PTHR43000">
    <property type="entry name" value="DTDP-D-GLUCOSE 4,6-DEHYDRATASE-RELATED"/>
    <property type="match status" value="1"/>
</dbReference>
<organism evidence="9 10">
    <name type="scientific">Sphingomonas jejuensis</name>
    <dbReference type="NCBI Taxonomy" id="904715"/>
    <lineage>
        <taxon>Bacteria</taxon>
        <taxon>Pseudomonadati</taxon>
        <taxon>Pseudomonadota</taxon>
        <taxon>Alphaproteobacteria</taxon>
        <taxon>Sphingomonadales</taxon>
        <taxon>Sphingomonadaceae</taxon>
        <taxon>Sphingomonas</taxon>
    </lineage>
</organism>
<dbReference type="InterPro" id="IPR005888">
    <property type="entry name" value="dTDP_Gluc_deHydtase"/>
</dbReference>
<protein>
    <recommendedName>
        <fullName evidence="4 7">dTDP-glucose 4,6-dehydratase</fullName>
        <ecNumber evidence="4 7">4.2.1.46</ecNumber>
    </recommendedName>
</protein>
<dbReference type="InterPro" id="IPR016040">
    <property type="entry name" value="NAD(P)-bd_dom"/>
</dbReference>
<evidence type="ECO:0000256" key="4">
    <source>
        <dbReference type="ARBA" id="ARBA00011990"/>
    </source>
</evidence>
<comment type="cofactor">
    <cofactor evidence="2 7">
        <name>NAD(+)</name>
        <dbReference type="ChEBI" id="CHEBI:57540"/>
    </cofactor>
</comment>
<proteinExistence type="inferred from homology"/>
<name>A0ABX0XK21_9SPHN</name>
<evidence type="ECO:0000256" key="1">
    <source>
        <dbReference type="ARBA" id="ARBA00001539"/>
    </source>
</evidence>
<comment type="catalytic activity">
    <reaction evidence="1 7">
        <text>dTDP-alpha-D-glucose = dTDP-4-dehydro-6-deoxy-alpha-D-glucose + H2O</text>
        <dbReference type="Rhea" id="RHEA:17221"/>
        <dbReference type="ChEBI" id="CHEBI:15377"/>
        <dbReference type="ChEBI" id="CHEBI:57477"/>
        <dbReference type="ChEBI" id="CHEBI:57649"/>
        <dbReference type="EC" id="4.2.1.46"/>
    </reaction>
</comment>
<dbReference type="Gene3D" id="3.90.25.10">
    <property type="entry name" value="UDP-galactose 4-epimerase, domain 1"/>
    <property type="match status" value="1"/>
</dbReference>
<dbReference type="CDD" id="cd05246">
    <property type="entry name" value="dTDP_GD_SDR_e"/>
    <property type="match status" value="1"/>
</dbReference>
<dbReference type="Proteomes" id="UP000734218">
    <property type="component" value="Unassembled WGS sequence"/>
</dbReference>
<dbReference type="GO" id="GO:0008460">
    <property type="term" value="F:dTDP-glucose 4,6-dehydratase activity"/>
    <property type="evidence" value="ECO:0007669"/>
    <property type="project" value="UniProtKB-EC"/>
</dbReference>
<evidence type="ECO:0000313" key="9">
    <source>
        <dbReference type="EMBL" id="NJC33702.1"/>
    </source>
</evidence>
<evidence type="ECO:0000256" key="6">
    <source>
        <dbReference type="ARBA" id="ARBA00023239"/>
    </source>
</evidence>
<dbReference type="EMBL" id="JAATJE010000001">
    <property type="protein sequence ID" value="NJC33702.1"/>
    <property type="molecule type" value="Genomic_DNA"/>
</dbReference>
<dbReference type="EC" id="4.2.1.46" evidence="4 7"/>
<reference evidence="9 10" key="1">
    <citation type="submission" date="2020-03" db="EMBL/GenBank/DDBJ databases">
        <title>Genomic Encyclopedia of Type Strains, Phase IV (KMG-IV): sequencing the most valuable type-strain genomes for metagenomic binning, comparative biology and taxonomic classification.</title>
        <authorList>
            <person name="Goeker M."/>
        </authorList>
    </citation>
    <scope>NUCLEOTIDE SEQUENCE [LARGE SCALE GENOMIC DNA]</scope>
    <source>
        <strain evidence="9 10">DSM 27651</strain>
    </source>
</reference>
<dbReference type="Gene3D" id="3.40.50.720">
    <property type="entry name" value="NAD(P)-binding Rossmann-like Domain"/>
    <property type="match status" value="1"/>
</dbReference>